<accession>G4THF6</accession>
<dbReference type="OrthoDB" id="3204217at2759"/>
<dbReference type="EMBL" id="CAFZ01000093">
    <property type="protein sequence ID" value="CCA70754.1"/>
    <property type="molecule type" value="Genomic_DNA"/>
</dbReference>
<evidence type="ECO:0000256" key="1">
    <source>
        <dbReference type="SAM" id="MobiDB-lite"/>
    </source>
</evidence>
<keyword evidence="3" id="KW-1185">Reference proteome</keyword>
<dbReference type="OMA" id="VHECHRF"/>
<feature type="region of interest" description="Disordered" evidence="1">
    <location>
        <begin position="31"/>
        <end position="51"/>
    </location>
</feature>
<comment type="caution">
    <text evidence="2">The sequence shown here is derived from an EMBL/GenBank/DDBJ whole genome shotgun (WGS) entry which is preliminary data.</text>
</comment>
<dbReference type="AlphaFoldDB" id="G4THF6"/>
<gene>
    <name evidence="2" type="ORF">PIIN_04689</name>
</gene>
<organism evidence="2 3">
    <name type="scientific">Serendipita indica (strain DSM 11827)</name>
    <name type="common">Root endophyte fungus</name>
    <name type="synonym">Piriformospora indica</name>
    <dbReference type="NCBI Taxonomy" id="1109443"/>
    <lineage>
        <taxon>Eukaryota</taxon>
        <taxon>Fungi</taxon>
        <taxon>Dikarya</taxon>
        <taxon>Basidiomycota</taxon>
        <taxon>Agaricomycotina</taxon>
        <taxon>Agaricomycetes</taxon>
        <taxon>Sebacinales</taxon>
        <taxon>Serendipitaceae</taxon>
        <taxon>Serendipita</taxon>
    </lineage>
</organism>
<dbReference type="InParanoid" id="G4THF6"/>
<name>G4THF6_SERID</name>
<dbReference type="eggNOG" id="ENOG502SHY5">
    <property type="taxonomic scope" value="Eukaryota"/>
</dbReference>
<dbReference type="HOGENOM" id="CLU_006562_0_0_1"/>
<evidence type="ECO:0000313" key="3">
    <source>
        <dbReference type="Proteomes" id="UP000007148"/>
    </source>
</evidence>
<dbReference type="STRING" id="1109443.G4THF6"/>
<evidence type="ECO:0000313" key="2">
    <source>
        <dbReference type="EMBL" id="CCA70754.1"/>
    </source>
</evidence>
<sequence>MSKRPLGIYSSQRAKGSLVEPVVTDIHIEHIETLEEPDSASSDAPSTKKRRLSLDQAPPLFALAESRPIERSKAAIEDWEDIKEVFATATEKYEAEEPEEAVELFRRVIHESDHLLRLYPEPIVFLSSGRNPLLSSWTSHVDEIYARTHNPLPPRDPIRTNDALTSFHYIYGTSMLLLGKILEAYPTLAKDVEPVNTPAFYLAALDVLEDGENAYHSVSGNRFPKEDWRLSVSVGRTLVCLAEEKLRRLSKSNQQANGFVINFQDDLWPKDSAFAPSFSKRPPLTRRVTLPSASPHEVLNSACDHFSRAMLHMPHHKRRHRNGLSNHMDSMDMGGASMMIQEVDAPPTMPGLGSRTRSLLHNIRPRVLYTIGSDVLSVAERLPVASERLYWAKWVDEVFLQMEMEELISEDWSHPIAVGRGRCWLIIGSTHFEKQKQPDRHSSKASWTLAPLRKLLIGYIATQYLGKAQLTRASDLAALPDPFSTDVSPMLGEAYVTLATLTPEGPAKEEYFARAAAEGVDLTEDDESMMDANS</sequence>
<proteinExistence type="predicted"/>
<reference evidence="2 3" key="1">
    <citation type="journal article" date="2011" name="PLoS Pathog.">
        <title>Endophytic Life Strategies Decoded by Genome and Transcriptome Analyses of the Mutualistic Root Symbiont Piriformospora indica.</title>
        <authorList>
            <person name="Zuccaro A."/>
            <person name="Lahrmann U."/>
            <person name="Guldener U."/>
            <person name="Langen G."/>
            <person name="Pfiffi S."/>
            <person name="Biedenkopf D."/>
            <person name="Wong P."/>
            <person name="Samans B."/>
            <person name="Grimm C."/>
            <person name="Basiewicz M."/>
            <person name="Murat C."/>
            <person name="Martin F."/>
            <person name="Kogel K.H."/>
        </authorList>
    </citation>
    <scope>NUCLEOTIDE SEQUENCE [LARGE SCALE GENOMIC DNA]</scope>
    <source>
        <strain evidence="2 3">DSM 11827</strain>
    </source>
</reference>
<protein>
    <submittedName>
        <fullName evidence="2">Uncharacterized protein</fullName>
    </submittedName>
</protein>
<dbReference type="Proteomes" id="UP000007148">
    <property type="component" value="Unassembled WGS sequence"/>
</dbReference>